<protein>
    <recommendedName>
        <fullName evidence="7">Calcium/calmodulin-dependent protein kinase II inhibitor 2</fullName>
    </recommendedName>
</protein>
<evidence type="ECO:0000256" key="9">
    <source>
        <dbReference type="SAM" id="MobiDB-lite"/>
    </source>
</evidence>
<dbReference type="GeneTree" id="ENSGT00390000004940"/>
<reference evidence="10" key="2">
    <citation type="submission" date="2025-09" db="UniProtKB">
        <authorList>
            <consortium name="Ensembl"/>
        </authorList>
    </citation>
    <scope>IDENTIFICATION</scope>
</reference>
<feature type="region of interest" description="Disordered" evidence="9">
    <location>
        <begin position="102"/>
        <end position="130"/>
    </location>
</feature>
<keyword evidence="4" id="KW-0963">Cytoplasm</keyword>
<organism evidence="10 11">
    <name type="scientific">Cyprinus carpio carpio</name>
    <dbReference type="NCBI Taxonomy" id="630221"/>
    <lineage>
        <taxon>Eukaryota</taxon>
        <taxon>Metazoa</taxon>
        <taxon>Chordata</taxon>
        <taxon>Craniata</taxon>
        <taxon>Vertebrata</taxon>
        <taxon>Euteleostomi</taxon>
        <taxon>Actinopterygii</taxon>
        <taxon>Neopterygii</taxon>
        <taxon>Teleostei</taxon>
        <taxon>Ostariophysi</taxon>
        <taxon>Cypriniformes</taxon>
        <taxon>Cyprinidae</taxon>
        <taxon>Cyprininae</taxon>
        <taxon>Cyprinus</taxon>
    </lineage>
</organism>
<comment type="similarity">
    <text evidence="3">Belongs to the CAMK2N family.</text>
</comment>
<keyword evidence="6" id="KW-0539">Nucleus</keyword>
<evidence type="ECO:0000256" key="5">
    <source>
        <dbReference type="ARBA" id="ARBA00023013"/>
    </source>
</evidence>
<evidence type="ECO:0000256" key="8">
    <source>
        <dbReference type="ARBA" id="ARBA00046078"/>
    </source>
</evidence>
<proteinExistence type="inferred from homology"/>
<evidence type="ECO:0000256" key="1">
    <source>
        <dbReference type="ARBA" id="ARBA00004123"/>
    </source>
</evidence>
<keyword evidence="5" id="KW-0649">Protein kinase inhibitor</keyword>
<dbReference type="Ensembl" id="ENSCCRT00000115371.1">
    <property type="protein sequence ID" value="ENSCCRP00000148239.1"/>
    <property type="gene ID" value="ENSCCRG00000013279.2"/>
</dbReference>
<dbReference type="AlphaFoldDB" id="A0A9J8ASN3"/>
<name>A0A9J8ASN3_CYPCA</name>
<evidence type="ECO:0000313" key="10">
    <source>
        <dbReference type="Ensembl" id="ENSCCRP00000148239.1"/>
    </source>
</evidence>
<evidence type="ECO:0000256" key="4">
    <source>
        <dbReference type="ARBA" id="ARBA00022490"/>
    </source>
</evidence>
<comment type="subcellular location">
    <subcellularLocation>
        <location evidence="2">Cytoplasm</location>
        <location evidence="2">Cytosol</location>
    </subcellularLocation>
    <subcellularLocation>
        <location evidence="1">Nucleus</location>
    </subcellularLocation>
</comment>
<dbReference type="GO" id="GO:0008427">
    <property type="term" value="F:calcium-dependent protein kinase inhibitor activity"/>
    <property type="evidence" value="ECO:0007669"/>
    <property type="project" value="TreeGrafter"/>
</dbReference>
<dbReference type="PANTHER" id="PTHR31007:SF1">
    <property type="entry name" value="CALCIUM_CALMODULIN-DEPENDENT PROTEIN KINASE II INHIBITOR 2"/>
    <property type="match status" value="1"/>
</dbReference>
<dbReference type="PANTHER" id="PTHR31007">
    <property type="entry name" value="CALCIUM/CALMODULIN-DEPENDENT PROTEIN KINASE II INHIBITOR 2"/>
    <property type="match status" value="1"/>
</dbReference>
<evidence type="ECO:0000256" key="7">
    <source>
        <dbReference type="ARBA" id="ARBA00039562"/>
    </source>
</evidence>
<sequence>MVSESPCISHKSSSAGGRIPPLSAGILSRIAMSEVLPYNEGKMNGYGADSDVSQLSFSCRLQDTNSFFGTSQSKRPPKLGQIGRANHVVIEDDRIDEVLKGMTDKSTPGEDDGSVYEYRTKDEEPLCTMG</sequence>
<accession>A0A9J8ASN3</accession>
<dbReference type="GO" id="GO:0005829">
    <property type="term" value="C:cytosol"/>
    <property type="evidence" value="ECO:0007669"/>
    <property type="project" value="UniProtKB-SubCell"/>
</dbReference>
<reference evidence="10" key="1">
    <citation type="submission" date="2025-08" db="UniProtKB">
        <authorList>
            <consortium name="Ensembl"/>
        </authorList>
    </citation>
    <scope>IDENTIFICATION</scope>
</reference>
<dbReference type="GO" id="GO:0005634">
    <property type="term" value="C:nucleus"/>
    <property type="evidence" value="ECO:0007669"/>
    <property type="project" value="UniProtKB-SubCell"/>
</dbReference>
<evidence type="ECO:0000256" key="2">
    <source>
        <dbReference type="ARBA" id="ARBA00004514"/>
    </source>
</evidence>
<dbReference type="Pfam" id="PF15170">
    <property type="entry name" value="CaM-KIIN"/>
    <property type="match status" value="1"/>
</dbReference>
<dbReference type="GO" id="GO:0019901">
    <property type="term" value="F:protein kinase binding"/>
    <property type="evidence" value="ECO:0007669"/>
    <property type="project" value="TreeGrafter"/>
</dbReference>
<evidence type="ECO:0000256" key="3">
    <source>
        <dbReference type="ARBA" id="ARBA00009996"/>
    </source>
</evidence>
<dbReference type="Proteomes" id="UP001108240">
    <property type="component" value="Unplaced"/>
</dbReference>
<evidence type="ECO:0000256" key="6">
    <source>
        <dbReference type="ARBA" id="ARBA00023242"/>
    </source>
</evidence>
<comment type="function">
    <text evidence="8">Potent and specific cellular inhibitor of CaM-kinase II (CAMK2). Traps Ca(2+)/calmodulin on CAMK2.</text>
</comment>
<dbReference type="InterPro" id="IPR026779">
    <property type="entry name" value="Camk2n"/>
</dbReference>
<keyword evidence="11" id="KW-1185">Reference proteome</keyword>
<evidence type="ECO:0000313" key="11">
    <source>
        <dbReference type="Proteomes" id="UP001108240"/>
    </source>
</evidence>